<evidence type="ECO:0000256" key="1">
    <source>
        <dbReference type="SAM" id="Phobius"/>
    </source>
</evidence>
<keyword evidence="1" id="KW-0472">Membrane</keyword>
<keyword evidence="1" id="KW-1133">Transmembrane helix</keyword>
<dbReference type="STRING" id="1802758.A3A96_03770"/>
<feature type="transmembrane region" description="Helical" evidence="1">
    <location>
        <begin position="7"/>
        <end position="27"/>
    </location>
</feature>
<dbReference type="Proteomes" id="UP000177707">
    <property type="component" value="Unassembled WGS sequence"/>
</dbReference>
<gene>
    <name evidence="2" type="ORF">A3A96_03770</name>
</gene>
<dbReference type="AlphaFoldDB" id="A0A1G2U106"/>
<dbReference type="EMBL" id="MHWB01000003">
    <property type="protein sequence ID" value="OHB02522.1"/>
    <property type="molecule type" value="Genomic_DNA"/>
</dbReference>
<sequence length="131" mass="15493">MLKKPLFWEMFASFLILGVLNYIAFVYHLYWSTYEFDSLVHFFGGASLSMFFLWLYFFSGFFNPSKINLIQFLIVSIVGAMFVAILWEVYELFLGEVFIQEVEYPYDTMMDLVMDFLGALVACFYGYLKKI</sequence>
<organism evidence="2 3">
    <name type="scientific">Candidatus Zambryskibacteria bacterium RIFCSPLOWO2_01_FULL_39_39</name>
    <dbReference type="NCBI Taxonomy" id="1802758"/>
    <lineage>
        <taxon>Bacteria</taxon>
        <taxon>Candidatus Zambryskiibacteriota</taxon>
    </lineage>
</organism>
<proteinExistence type="predicted"/>
<dbReference type="InterPro" id="IPR014509">
    <property type="entry name" value="YjdF-like"/>
</dbReference>
<reference evidence="2 3" key="1">
    <citation type="journal article" date="2016" name="Nat. Commun.">
        <title>Thousands of microbial genomes shed light on interconnected biogeochemical processes in an aquifer system.</title>
        <authorList>
            <person name="Anantharaman K."/>
            <person name="Brown C.T."/>
            <person name="Hug L.A."/>
            <person name="Sharon I."/>
            <person name="Castelle C.J."/>
            <person name="Probst A.J."/>
            <person name="Thomas B.C."/>
            <person name="Singh A."/>
            <person name="Wilkins M.J."/>
            <person name="Karaoz U."/>
            <person name="Brodie E.L."/>
            <person name="Williams K.H."/>
            <person name="Hubbard S.S."/>
            <person name="Banfield J.F."/>
        </authorList>
    </citation>
    <scope>NUCLEOTIDE SEQUENCE [LARGE SCALE GENOMIC DNA]</scope>
</reference>
<feature type="transmembrane region" description="Helical" evidence="1">
    <location>
        <begin position="69"/>
        <end position="90"/>
    </location>
</feature>
<feature type="transmembrane region" description="Helical" evidence="1">
    <location>
        <begin position="39"/>
        <end position="57"/>
    </location>
</feature>
<name>A0A1G2U106_9BACT</name>
<protein>
    <recommendedName>
        <fullName evidence="4">VanZ-like domain-containing protein</fullName>
    </recommendedName>
</protein>
<keyword evidence="1" id="KW-0812">Transmembrane</keyword>
<evidence type="ECO:0008006" key="4">
    <source>
        <dbReference type="Google" id="ProtNLM"/>
    </source>
</evidence>
<accession>A0A1G2U106</accession>
<dbReference type="Pfam" id="PF09997">
    <property type="entry name" value="DUF2238"/>
    <property type="match status" value="1"/>
</dbReference>
<evidence type="ECO:0000313" key="2">
    <source>
        <dbReference type="EMBL" id="OHB02522.1"/>
    </source>
</evidence>
<feature type="transmembrane region" description="Helical" evidence="1">
    <location>
        <begin position="110"/>
        <end position="128"/>
    </location>
</feature>
<evidence type="ECO:0000313" key="3">
    <source>
        <dbReference type="Proteomes" id="UP000177707"/>
    </source>
</evidence>
<comment type="caution">
    <text evidence="2">The sequence shown here is derived from an EMBL/GenBank/DDBJ whole genome shotgun (WGS) entry which is preliminary data.</text>
</comment>